<dbReference type="GO" id="GO:0031047">
    <property type="term" value="P:regulatory ncRNA-mediated gene silencing"/>
    <property type="evidence" value="ECO:0007669"/>
    <property type="project" value="UniProtKB-KW"/>
</dbReference>
<reference evidence="18" key="2">
    <citation type="journal article" date="2007" name="PLoS Biol.">
        <title>Survey sequencing and comparative analysis of the elephant shark (Callorhinchus milii) genome.</title>
        <authorList>
            <person name="Venkatesh B."/>
            <person name="Kirkness E.F."/>
            <person name="Loh Y.H."/>
            <person name="Halpern A.L."/>
            <person name="Lee A.P."/>
            <person name="Johnson J."/>
            <person name="Dandona N."/>
            <person name="Viswanathan L.D."/>
            <person name="Tay A."/>
            <person name="Venter J.C."/>
            <person name="Strausberg R.L."/>
            <person name="Brenner S."/>
        </authorList>
    </citation>
    <scope>NUCLEOTIDE SEQUENCE [LARGE SCALE GENOMIC DNA]</scope>
</reference>
<evidence type="ECO:0000256" key="1">
    <source>
        <dbReference type="ARBA" id="ARBA00012552"/>
    </source>
</evidence>
<dbReference type="Gene3D" id="2.60.40.790">
    <property type="match status" value="1"/>
</dbReference>
<dbReference type="InterPro" id="IPR007052">
    <property type="entry name" value="CS_dom"/>
</dbReference>
<keyword evidence="4" id="KW-0547">Nucleotide-binding</keyword>
<dbReference type="InterPro" id="IPR011989">
    <property type="entry name" value="ARM-like"/>
</dbReference>
<dbReference type="InterPro" id="IPR000571">
    <property type="entry name" value="Znf_CCCH"/>
</dbReference>
<keyword evidence="5" id="KW-0221">Differentiation</keyword>
<dbReference type="Ensembl" id="ENSCMIT00000037656.1">
    <property type="protein sequence ID" value="ENSCMIP00000037115.1"/>
    <property type="gene ID" value="ENSCMIG00000015653.1"/>
</dbReference>
<dbReference type="SUPFAM" id="SSF63748">
    <property type="entry name" value="Tudor/PWWP/MBT"/>
    <property type="match status" value="3"/>
</dbReference>
<evidence type="ECO:0000259" key="15">
    <source>
        <dbReference type="PROSITE" id="PS50304"/>
    </source>
</evidence>
<evidence type="ECO:0000256" key="9">
    <source>
        <dbReference type="ARBA" id="ARBA00022871"/>
    </source>
</evidence>
<evidence type="ECO:0000256" key="8">
    <source>
        <dbReference type="ARBA" id="ARBA00022840"/>
    </source>
</evidence>
<dbReference type="SMART" id="SM00333">
    <property type="entry name" value="TUDOR"/>
    <property type="match status" value="2"/>
</dbReference>
<organism evidence="17 18">
    <name type="scientific">Callorhinchus milii</name>
    <name type="common">Ghost shark</name>
    <dbReference type="NCBI Taxonomy" id="7868"/>
    <lineage>
        <taxon>Eukaryota</taxon>
        <taxon>Metazoa</taxon>
        <taxon>Chordata</taxon>
        <taxon>Craniata</taxon>
        <taxon>Vertebrata</taxon>
        <taxon>Chondrichthyes</taxon>
        <taxon>Holocephali</taxon>
        <taxon>Chimaeriformes</taxon>
        <taxon>Callorhinchidae</taxon>
        <taxon>Callorhinchus</taxon>
    </lineage>
</organism>
<dbReference type="GO" id="GO:0005524">
    <property type="term" value="F:ATP binding"/>
    <property type="evidence" value="ECO:0007669"/>
    <property type="project" value="UniProtKB-KW"/>
</dbReference>
<dbReference type="GO" id="GO:0008270">
    <property type="term" value="F:zinc ion binding"/>
    <property type="evidence" value="ECO:0007669"/>
    <property type="project" value="UniProtKB-KW"/>
</dbReference>
<dbReference type="OrthoDB" id="249932at2759"/>
<dbReference type="GO" id="GO:0003676">
    <property type="term" value="F:nucleic acid binding"/>
    <property type="evidence" value="ECO:0007669"/>
    <property type="project" value="InterPro"/>
</dbReference>
<dbReference type="PANTHER" id="PTHR22655">
    <property type="entry name" value="ATP-DEPENDENT RNA HELICASE TDRD12-RELATED"/>
    <property type="match status" value="1"/>
</dbReference>
<dbReference type="GeneID" id="103176166"/>
<accession>A0A4W3JZD3</accession>
<evidence type="ECO:0000259" key="14">
    <source>
        <dbReference type="PROSITE" id="PS50103"/>
    </source>
</evidence>
<dbReference type="KEGG" id="cmk:103176166"/>
<evidence type="ECO:0000256" key="12">
    <source>
        <dbReference type="ARBA" id="ARBA00047984"/>
    </source>
</evidence>
<keyword evidence="8" id="KW-0067">ATP-binding</keyword>
<dbReference type="InterPro" id="IPR035437">
    <property type="entry name" value="SNase_OB-fold_sf"/>
</dbReference>
<dbReference type="GO" id="GO:0016787">
    <property type="term" value="F:hydrolase activity"/>
    <property type="evidence" value="ECO:0007669"/>
    <property type="project" value="UniProtKB-KW"/>
</dbReference>
<protein>
    <recommendedName>
        <fullName evidence="1">RNA helicase</fullName>
        <ecNumber evidence="1">3.6.4.13</ecNumber>
    </recommendedName>
</protein>
<dbReference type="PROSITE" id="PS50103">
    <property type="entry name" value="ZF_C3H1"/>
    <property type="match status" value="1"/>
</dbReference>
<dbReference type="PROSITE" id="PS51203">
    <property type="entry name" value="CS"/>
    <property type="match status" value="1"/>
</dbReference>
<keyword evidence="6" id="KW-0378">Hydrolase</keyword>
<evidence type="ECO:0000256" key="2">
    <source>
        <dbReference type="ARBA" id="ARBA00022473"/>
    </source>
</evidence>
<dbReference type="GO" id="GO:0042078">
    <property type="term" value="P:germ-line stem cell division"/>
    <property type="evidence" value="ECO:0007669"/>
    <property type="project" value="TreeGrafter"/>
</dbReference>
<sequence>MIEIIIIKVDDPGCFWGRITHGSSDLSGNPEEYQILQQQMNQLYQRGYEKLEEFKLPILEQGQICAIYCHELKCWCRAILESLMSSGSSYLAECFLVDYAKYILVKVKDIRRAIDTFWKLPYCAKKFMLFGIQPVTLHVDVYKDKAKIGPARKWDIAAIQYFNKMVQESEVVEAKLQGVVEDNFAVQLYLTLNDDKVCLNDDLVAKLFACYTSPIKENPNEAKNMDLSLEVSSTQCLKRITPSKKNATCAILTLWPEIMQGTSSAVIKRGSVHKEATVQCLQAEERNSDQCNITCESLSSRNSLDPPLKMFSSLLEKSESDYNKTRFHLCNRMEKDQTIPKEFDETQACARLLQLLNPDPLCTRYESEMQVQQSSQNVTFDPWSGVLVHSFVKLSPCKSLEMAPISLDLKKGLSKNTFVGPNIAQAYCWPVISRGCDLVAVSQKGDDPLLYIPPLLSFLQSSSLYNTLSSQNRPLVVIVCPGWQKAHFTCQKLTELTRFSRPLHPSLVLIGEDPEEVKNIKLVKGCEVVVTTPQSLVRVLQKHCLFFIRLSHLVLDGVNILFDEAVDEMATILQCYKEAISVPERESTPQQLIAVGTHWTKSMECLVKKTPSDPYIIITAMEEAALYGNVHQMIHLCLDCDKTSVLLSILDFASETSLKTVIFASCAEEVDHVFKALDSNSNYCMKIHGEQKFQFSNTVDQWNKEFSPGTHVILVTTDECIQALRITDATCVVHYGFPSSWKTFGARLCCMVDNFENLIVEGLTPQRQSIALMTDKNAHQAAAILRYLERTEAKIPTELYEFTAGLNDKENYEKSLCKYLKMQGVCRNRKFCNDRHRLHPVVDKLRCLTIGNNLPSTGYIEIIPMCVKEASRYFGRIISHRKKWTNSPVSMEENYLKMLKDLTDFYADESHRQPAKQLQVSALYGIEESTYSRVQLISLPEEVDDTVFSNVEVKYIDCGQMALVRQNQLLQLPAHFQLLPMQAVEFVVCRVKPIDNEMDWNPQISRPIKQKITGKLHEAKIVFAVGNTLWLDPVVRVIKLADVKTTITEYNVRSEIMNSGFGTDNPEHIEKLKSLYQRAGPSLSNADSDKELKYSILEDDGNYHSVIISEFSNPHDFYVQLVATQKKLCTLEDEINQTAIEKEAFISPAVGDLCLAFSGTEKRWYRGKILSSAETKGEYQVFNMDSGSCNWVSLNKIKHLAKADFNLPFQAIWCSLNGTEPVGDRCELEGNKSMQITFKGKKLQAKVIKQSKNAETCAVCYHVDMQDLSNESFVKLSEWIISKGQGRGTPTTLNQLFPEAAAENSQSNSVAGLCSSVYALLGNKNSSSLRATILEEIKNKVLQYPVDYASELGDMRYMCRLLRFLPAPTEQADLVAAIMYMAKLNIRKFDEIVEERGISTLVNLLHESTDSMLQESVCIALGILAENSDLRSAIADTDALKHLCWLLKTPAEDRIWEAAVGALAALLFSDRACKEVEDQQIIGHLCTKLHESARGEVLENVLKTLCHLSGKPQNLNLMLASELNLTVDRLLSSIPCQEVSYKLMSNLKFSLANLNTAQQCLENDTTLNQENSGIMDATRKRTTQSSMDHKSFHPKITWFQKEDCLVLNIKLRNFAQHVCEFSKYRLVFSAFVGAKLYLADLELQGCILEDKCTCVIISEEPVITLCKEKKSTWKHLLKSKNPNVTFDFNYFEDLSDESFLPIFKDTRERSHSVIEPAVDESGCITSSSDSSEEDY</sequence>
<evidence type="ECO:0000256" key="3">
    <source>
        <dbReference type="ARBA" id="ARBA00022737"/>
    </source>
</evidence>
<dbReference type="FunFam" id="3.40.50.300:FF:001416">
    <property type="entry name" value="Tudor domain containing 12"/>
    <property type="match status" value="1"/>
</dbReference>
<evidence type="ECO:0000256" key="6">
    <source>
        <dbReference type="ARBA" id="ARBA00022801"/>
    </source>
</evidence>
<evidence type="ECO:0000313" key="18">
    <source>
        <dbReference type="Proteomes" id="UP000314986"/>
    </source>
</evidence>
<keyword evidence="11" id="KW-0469">Meiosis</keyword>
<keyword evidence="7" id="KW-0347">Helicase</keyword>
<dbReference type="Gene3D" id="1.25.10.10">
    <property type="entry name" value="Leucine-rich Repeat Variant"/>
    <property type="match status" value="1"/>
</dbReference>
<dbReference type="Pfam" id="PF00270">
    <property type="entry name" value="DEAD"/>
    <property type="match status" value="1"/>
</dbReference>
<dbReference type="GeneTree" id="ENSGT00420000029847"/>
<keyword evidence="3" id="KW-0677">Repeat</keyword>
<evidence type="ECO:0000256" key="13">
    <source>
        <dbReference type="PROSITE-ProRule" id="PRU00723"/>
    </source>
</evidence>
<dbReference type="Proteomes" id="UP000314986">
    <property type="component" value="Unassembled WGS sequence"/>
</dbReference>
<dbReference type="SUPFAM" id="SSF52540">
    <property type="entry name" value="P-loop containing nucleoside triphosphate hydrolases"/>
    <property type="match status" value="2"/>
</dbReference>
<dbReference type="InterPro" id="IPR027417">
    <property type="entry name" value="P-loop_NTPase"/>
</dbReference>
<dbReference type="EC" id="3.6.4.13" evidence="1"/>
<dbReference type="PANTHER" id="PTHR22655:SF2">
    <property type="entry name" value="ATP-DEPENDENT RNA HELICASE TDRD12-RELATED"/>
    <property type="match status" value="1"/>
</dbReference>
<dbReference type="GO" id="GO:0007283">
    <property type="term" value="P:spermatogenesis"/>
    <property type="evidence" value="ECO:0007669"/>
    <property type="project" value="UniProtKB-KW"/>
</dbReference>
<evidence type="ECO:0000259" key="16">
    <source>
        <dbReference type="PROSITE" id="PS51203"/>
    </source>
</evidence>
<name>A0A4W3JZD3_CALMI</name>
<dbReference type="SUPFAM" id="SSF48371">
    <property type="entry name" value="ARM repeat"/>
    <property type="match status" value="1"/>
</dbReference>
<dbReference type="PROSITE" id="PS50304">
    <property type="entry name" value="TUDOR"/>
    <property type="match status" value="1"/>
</dbReference>
<dbReference type="Gene3D" id="2.40.50.90">
    <property type="match status" value="3"/>
</dbReference>
<keyword evidence="13" id="KW-0862">Zinc</keyword>
<dbReference type="Gene3D" id="2.30.30.140">
    <property type="match status" value="3"/>
</dbReference>
<evidence type="ECO:0000313" key="17">
    <source>
        <dbReference type="Ensembl" id="ENSCMIP00000037115.1"/>
    </source>
</evidence>
<reference evidence="18" key="1">
    <citation type="journal article" date="2006" name="Science">
        <title>Ancient noncoding elements conserved in the human genome.</title>
        <authorList>
            <person name="Venkatesh B."/>
            <person name="Kirkness E.F."/>
            <person name="Loh Y.H."/>
            <person name="Halpern A.L."/>
            <person name="Lee A.P."/>
            <person name="Johnson J."/>
            <person name="Dandona N."/>
            <person name="Viswanathan L.D."/>
            <person name="Tay A."/>
            <person name="Venter J.C."/>
            <person name="Strausberg R.L."/>
            <person name="Brenner S."/>
        </authorList>
    </citation>
    <scope>NUCLEOTIDE SEQUENCE [LARGE SCALE GENOMIC DNA]</scope>
</reference>
<reference evidence="17" key="5">
    <citation type="submission" date="2025-09" db="UniProtKB">
        <authorList>
            <consortium name="Ensembl"/>
        </authorList>
    </citation>
    <scope>IDENTIFICATION</scope>
</reference>
<keyword evidence="13" id="KW-0479">Metal-binding</keyword>
<dbReference type="SUPFAM" id="SSF49764">
    <property type="entry name" value="HSP20-like chaperones"/>
    <property type="match status" value="1"/>
</dbReference>
<reference evidence="18" key="3">
    <citation type="journal article" date="2014" name="Nature">
        <title>Elephant shark genome provides unique insights into gnathostome evolution.</title>
        <authorList>
            <consortium name="International Elephant Shark Genome Sequencing Consortium"/>
            <person name="Venkatesh B."/>
            <person name="Lee A.P."/>
            <person name="Ravi V."/>
            <person name="Maurya A.K."/>
            <person name="Lian M.M."/>
            <person name="Swann J.B."/>
            <person name="Ohta Y."/>
            <person name="Flajnik M.F."/>
            <person name="Sutoh Y."/>
            <person name="Kasahara M."/>
            <person name="Hoon S."/>
            <person name="Gangu V."/>
            <person name="Roy S.W."/>
            <person name="Irimia M."/>
            <person name="Korzh V."/>
            <person name="Kondrychyn I."/>
            <person name="Lim Z.W."/>
            <person name="Tay B.H."/>
            <person name="Tohari S."/>
            <person name="Kong K.W."/>
            <person name="Ho S."/>
            <person name="Lorente-Galdos B."/>
            <person name="Quilez J."/>
            <person name="Marques-Bonet T."/>
            <person name="Raney B.J."/>
            <person name="Ingham P.W."/>
            <person name="Tay A."/>
            <person name="Hillier L.W."/>
            <person name="Minx P."/>
            <person name="Boehm T."/>
            <person name="Wilson R.K."/>
            <person name="Brenner S."/>
            <person name="Warren W.C."/>
        </authorList>
    </citation>
    <scope>NUCLEOTIDE SEQUENCE [LARGE SCALE GENOMIC DNA]</scope>
</reference>
<dbReference type="OMA" id="QMSVCEN"/>
<feature type="domain" description="Tudor" evidence="15">
    <location>
        <begin position="1147"/>
        <end position="1207"/>
    </location>
</feature>
<feature type="domain" description="C3H1-type" evidence="14">
    <location>
        <begin position="811"/>
        <end position="839"/>
    </location>
</feature>
<dbReference type="CDD" id="cd20435">
    <property type="entry name" value="Tudor_TDRD12_rpt2"/>
    <property type="match status" value="1"/>
</dbReference>
<comment type="catalytic activity">
    <reaction evidence="12">
        <text>ATP + H2O = ADP + phosphate + H(+)</text>
        <dbReference type="Rhea" id="RHEA:13065"/>
        <dbReference type="ChEBI" id="CHEBI:15377"/>
        <dbReference type="ChEBI" id="CHEBI:15378"/>
        <dbReference type="ChEBI" id="CHEBI:30616"/>
        <dbReference type="ChEBI" id="CHEBI:43474"/>
        <dbReference type="ChEBI" id="CHEBI:456216"/>
        <dbReference type="EC" id="3.6.4.13"/>
    </reaction>
</comment>
<evidence type="ECO:0000256" key="5">
    <source>
        <dbReference type="ARBA" id="ARBA00022782"/>
    </source>
</evidence>
<gene>
    <name evidence="17" type="primary">tdrd12</name>
</gene>
<keyword evidence="9" id="KW-0744">Spermatogenesis</keyword>
<dbReference type="Pfam" id="PF00567">
    <property type="entry name" value="TUDOR"/>
    <property type="match status" value="3"/>
</dbReference>
<dbReference type="InterPro" id="IPR011545">
    <property type="entry name" value="DEAD/DEAH_box_helicase_dom"/>
</dbReference>
<dbReference type="STRING" id="7868.ENSCMIP00000037115"/>
<keyword evidence="2" id="KW-0217">Developmental protein</keyword>
<dbReference type="SMART" id="SM00185">
    <property type="entry name" value="ARM"/>
    <property type="match status" value="3"/>
</dbReference>
<feature type="domain" description="CS" evidence="16">
    <location>
        <begin position="1591"/>
        <end position="1677"/>
    </location>
</feature>
<dbReference type="InterPro" id="IPR016024">
    <property type="entry name" value="ARM-type_fold"/>
</dbReference>
<evidence type="ECO:0000256" key="11">
    <source>
        <dbReference type="ARBA" id="ARBA00023254"/>
    </source>
</evidence>
<reference evidence="17" key="4">
    <citation type="submission" date="2025-08" db="UniProtKB">
        <authorList>
            <consortium name="Ensembl"/>
        </authorList>
    </citation>
    <scope>IDENTIFICATION</scope>
</reference>
<dbReference type="CDD" id="cd20434">
    <property type="entry name" value="Tudor_TDRD12_rpt1"/>
    <property type="match status" value="1"/>
</dbReference>
<evidence type="ECO:0000256" key="4">
    <source>
        <dbReference type="ARBA" id="ARBA00022741"/>
    </source>
</evidence>
<dbReference type="GO" id="GO:0051321">
    <property type="term" value="P:meiotic cell cycle"/>
    <property type="evidence" value="ECO:0007669"/>
    <property type="project" value="UniProtKB-KW"/>
</dbReference>
<proteinExistence type="predicted"/>
<feature type="zinc finger region" description="C3H1-type" evidence="13">
    <location>
        <begin position="811"/>
        <end position="839"/>
    </location>
</feature>
<dbReference type="Gene3D" id="3.40.50.300">
    <property type="entry name" value="P-loop containing nucleotide triphosphate hydrolases"/>
    <property type="match status" value="2"/>
</dbReference>
<evidence type="ECO:0000256" key="10">
    <source>
        <dbReference type="ARBA" id="ARBA00023158"/>
    </source>
</evidence>
<dbReference type="InterPro" id="IPR002999">
    <property type="entry name" value="Tudor"/>
</dbReference>
<dbReference type="InterPro" id="IPR008978">
    <property type="entry name" value="HSP20-like_chaperone"/>
</dbReference>
<dbReference type="InterPro" id="IPR000225">
    <property type="entry name" value="Armadillo"/>
</dbReference>
<dbReference type="InParanoid" id="A0A4W3JZD3"/>
<dbReference type="InterPro" id="IPR047390">
    <property type="entry name" value="Tudor_TDRD12_rpt1"/>
</dbReference>
<keyword evidence="10" id="KW-0943">RNA-mediated gene silencing</keyword>
<keyword evidence="13" id="KW-0863">Zinc-finger</keyword>
<keyword evidence="18" id="KW-1185">Reference proteome</keyword>
<dbReference type="GO" id="GO:0003724">
    <property type="term" value="F:RNA helicase activity"/>
    <property type="evidence" value="ECO:0007669"/>
    <property type="project" value="UniProtKB-EC"/>
</dbReference>
<evidence type="ECO:0000256" key="7">
    <source>
        <dbReference type="ARBA" id="ARBA00022806"/>
    </source>
</evidence>